<evidence type="ECO:0000259" key="1">
    <source>
        <dbReference type="Pfam" id="PF01208"/>
    </source>
</evidence>
<dbReference type="GO" id="GO:0004853">
    <property type="term" value="F:uroporphyrinogen decarboxylase activity"/>
    <property type="evidence" value="ECO:0007669"/>
    <property type="project" value="InterPro"/>
</dbReference>
<dbReference type="AlphaFoldDB" id="A0A7C4Q3I9"/>
<organism evidence="2">
    <name type="scientific">Bellilinea caldifistulae</name>
    <dbReference type="NCBI Taxonomy" id="360411"/>
    <lineage>
        <taxon>Bacteria</taxon>
        <taxon>Bacillati</taxon>
        <taxon>Chloroflexota</taxon>
        <taxon>Anaerolineae</taxon>
        <taxon>Anaerolineales</taxon>
        <taxon>Anaerolineaceae</taxon>
        <taxon>Bellilinea</taxon>
    </lineage>
</organism>
<dbReference type="EMBL" id="DSXR01000128">
    <property type="protein sequence ID" value="HGS88527.1"/>
    <property type="molecule type" value="Genomic_DNA"/>
</dbReference>
<dbReference type="SUPFAM" id="SSF51726">
    <property type="entry name" value="UROD/MetE-like"/>
    <property type="match status" value="1"/>
</dbReference>
<protein>
    <recommendedName>
        <fullName evidence="1">Uroporphyrinogen decarboxylase (URO-D) domain-containing protein</fullName>
    </recommendedName>
</protein>
<comment type="caution">
    <text evidence="2">The sequence shown here is derived from an EMBL/GenBank/DDBJ whole genome shotgun (WGS) entry which is preliminary data.</text>
</comment>
<dbReference type="InterPro" id="IPR052024">
    <property type="entry name" value="Methanogen_methyltrans"/>
</dbReference>
<dbReference type="InterPro" id="IPR000257">
    <property type="entry name" value="Uroporphyrinogen_deCOase"/>
</dbReference>
<reference evidence="2" key="1">
    <citation type="journal article" date="2020" name="mSystems">
        <title>Genome- and Community-Level Interaction Insights into Carbon Utilization and Element Cycling Functions of Hydrothermarchaeota in Hydrothermal Sediment.</title>
        <authorList>
            <person name="Zhou Z."/>
            <person name="Liu Y."/>
            <person name="Xu W."/>
            <person name="Pan J."/>
            <person name="Luo Z.H."/>
            <person name="Li M."/>
        </authorList>
    </citation>
    <scope>NUCLEOTIDE SEQUENCE [LARGE SCALE GENOMIC DNA]</scope>
    <source>
        <strain evidence="2">SpSt-556</strain>
    </source>
</reference>
<dbReference type="GO" id="GO:0006779">
    <property type="term" value="P:porphyrin-containing compound biosynthetic process"/>
    <property type="evidence" value="ECO:0007669"/>
    <property type="project" value="InterPro"/>
</dbReference>
<dbReference type="PANTHER" id="PTHR47099:SF1">
    <property type="entry name" value="METHYLCOBAMIDE:COM METHYLTRANSFERASE MTBA"/>
    <property type="match status" value="1"/>
</dbReference>
<proteinExistence type="predicted"/>
<gene>
    <name evidence="2" type="ORF">ENT17_13065</name>
</gene>
<sequence>MKTHIADRILSQKRRECILPAAYPLGFEMNKAISEFATDTDTQIQVLEEAAQRFGGAFLLPVWDRMIEAEAFGSPLNMDANTPLGAAAATVLSQRDVDALIIPRPGHKRTTVTLAVPRLLKERLPEPKPFVLGIMNGPLAVARQLIGEDAWDEILNEQPPVLDALLDKIMRFLPDYAHAFSFNEADGVILSEPLDESLTAEQRERFSLRHIQRLVREVQNPRFAFILHNSLADLEQISQLATSGASGYWLGSRVDLAAAVHRLPEQALLIGNLSINQMTEASPQAVHQETLNLLNAMRDFPNFILAPEDDLPPHTPLANLQALMDALNEYNSGV</sequence>
<dbReference type="Pfam" id="PF01208">
    <property type="entry name" value="URO-D"/>
    <property type="match status" value="1"/>
</dbReference>
<name>A0A7C4Q3I9_9CHLR</name>
<evidence type="ECO:0000313" key="2">
    <source>
        <dbReference type="EMBL" id="HGS88527.1"/>
    </source>
</evidence>
<dbReference type="PANTHER" id="PTHR47099">
    <property type="entry name" value="METHYLCOBAMIDE:COM METHYLTRANSFERASE MTBA"/>
    <property type="match status" value="1"/>
</dbReference>
<accession>A0A7C4Q3I9</accession>
<feature type="domain" description="Uroporphyrinogen decarboxylase (URO-D)" evidence="1">
    <location>
        <begin position="31"/>
        <end position="330"/>
    </location>
</feature>
<dbReference type="InterPro" id="IPR038071">
    <property type="entry name" value="UROD/MetE-like_sf"/>
</dbReference>
<dbReference type="Gene3D" id="3.20.20.210">
    <property type="match status" value="1"/>
</dbReference>